<evidence type="ECO:0000313" key="16">
    <source>
        <dbReference type="EMBL" id="MBC8575610.1"/>
    </source>
</evidence>
<dbReference type="EC" id="2.7.1.26" evidence="14"/>
<evidence type="ECO:0000313" key="17">
    <source>
        <dbReference type="Proteomes" id="UP000658131"/>
    </source>
</evidence>
<evidence type="ECO:0000256" key="11">
    <source>
        <dbReference type="ARBA" id="ARBA00023268"/>
    </source>
</evidence>
<comment type="pathway">
    <text evidence="1 14">Cofactor biosynthesis; FAD biosynthesis; FAD from FMN: step 1/1.</text>
</comment>
<evidence type="ECO:0000256" key="12">
    <source>
        <dbReference type="ARBA" id="ARBA00047880"/>
    </source>
</evidence>
<comment type="caution">
    <text evidence="16">The sequence shown here is derived from an EMBL/GenBank/DDBJ whole genome shotgun (WGS) entry which is preliminary data.</text>
</comment>
<keyword evidence="3 14" id="KW-0285">Flavoprotein</keyword>
<evidence type="ECO:0000256" key="8">
    <source>
        <dbReference type="ARBA" id="ARBA00022777"/>
    </source>
</evidence>
<dbReference type="EC" id="2.7.7.2" evidence="14"/>
<dbReference type="GO" id="GO:0003919">
    <property type="term" value="F:FMN adenylyltransferase activity"/>
    <property type="evidence" value="ECO:0007669"/>
    <property type="project" value="UniProtKB-EC"/>
</dbReference>
<name>A0ABR7NGW4_9FIRM</name>
<keyword evidence="10 14" id="KW-0067">ATP-binding</keyword>
<dbReference type="Gene3D" id="3.40.50.620">
    <property type="entry name" value="HUPs"/>
    <property type="match status" value="1"/>
</dbReference>
<comment type="catalytic activity">
    <reaction evidence="13 14">
        <text>FMN + ATP + H(+) = FAD + diphosphate</text>
        <dbReference type="Rhea" id="RHEA:17237"/>
        <dbReference type="ChEBI" id="CHEBI:15378"/>
        <dbReference type="ChEBI" id="CHEBI:30616"/>
        <dbReference type="ChEBI" id="CHEBI:33019"/>
        <dbReference type="ChEBI" id="CHEBI:57692"/>
        <dbReference type="ChEBI" id="CHEBI:58210"/>
        <dbReference type="EC" id="2.7.7.2"/>
    </reaction>
</comment>
<dbReference type="PANTHER" id="PTHR22749:SF6">
    <property type="entry name" value="RIBOFLAVIN KINASE"/>
    <property type="match status" value="1"/>
</dbReference>
<dbReference type="Gene3D" id="2.40.30.30">
    <property type="entry name" value="Riboflavin kinase-like"/>
    <property type="match status" value="1"/>
</dbReference>
<keyword evidence="9 14" id="KW-0274">FAD</keyword>
<evidence type="ECO:0000256" key="6">
    <source>
        <dbReference type="ARBA" id="ARBA00022695"/>
    </source>
</evidence>
<keyword evidence="11" id="KW-0511">Multifunctional enzyme</keyword>
<comment type="pathway">
    <text evidence="2 14">Cofactor biosynthesis; FMN biosynthesis; FMN from riboflavin (ATP route): step 1/1.</text>
</comment>
<dbReference type="EMBL" id="JACRTB010000005">
    <property type="protein sequence ID" value="MBC8575610.1"/>
    <property type="molecule type" value="Genomic_DNA"/>
</dbReference>
<dbReference type="SMART" id="SM00904">
    <property type="entry name" value="Flavokinase"/>
    <property type="match status" value="1"/>
</dbReference>
<evidence type="ECO:0000256" key="10">
    <source>
        <dbReference type="ARBA" id="ARBA00022840"/>
    </source>
</evidence>
<evidence type="ECO:0000256" key="7">
    <source>
        <dbReference type="ARBA" id="ARBA00022741"/>
    </source>
</evidence>
<evidence type="ECO:0000256" key="4">
    <source>
        <dbReference type="ARBA" id="ARBA00022643"/>
    </source>
</evidence>
<feature type="domain" description="Riboflavin kinase" evidence="15">
    <location>
        <begin position="178"/>
        <end position="302"/>
    </location>
</feature>
<dbReference type="NCBIfam" id="TIGR00083">
    <property type="entry name" value="ribF"/>
    <property type="match status" value="1"/>
</dbReference>
<evidence type="ECO:0000256" key="1">
    <source>
        <dbReference type="ARBA" id="ARBA00004726"/>
    </source>
</evidence>
<protein>
    <recommendedName>
        <fullName evidence="14">Riboflavin biosynthesis protein</fullName>
    </recommendedName>
    <domain>
        <recommendedName>
            <fullName evidence="14">Riboflavin kinase</fullName>
            <ecNumber evidence="14">2.7.1.26</ecNumber>
        </recommendedName>
        <alternativeName>
            <fullName evidence="14">Flavokinase</fullName>
        </alternativeName>
    </domain>
    <domain>
        <recommendedName>
            <fullName evidence="14">FMN adenylyltransferase</fullName>
            <ecNumber evidence="14">2.7.7.2</ecNumber>
        </recommendedName>
        <alternativeName>
            <fullName evidence="14">FAD pyrophosphorylase</fullName>
        </alternativeName>
        <alternativeName>
            <fullName evidence="14">FAD synthase</fullName>
        </alternativeName>
    </domain>
</protein>
<comment type="catalytic activity">
    <reaction evidence="12 14">
        <text>riboflavin + ATP = FMN + ADP + H(+)</text>
        <dbReference type="Rhea" id="RHEA:14357"/>
        <dbReference type="ChEBI" id="CHEBI:15378"/>
        <dbReference type="ChEBI" id="CHEBI:30616"/>
        <dbReference type="ChEBI" id="CHEBI:57986"/>
        <dbReference type="ChEBI" id="CHEBI:58210"/>
        <dbReference type="ChEBI" id="CHEBI:456216"/>
        <dbReference type="EC" id="2.7.1.26"/>
    </reaction>
</comment>
<keyword evidence="7 14" id="KW-0547">Nucleotide-binding</keyword>
<keyword evidence="5 14" id="KW-0808">Transferase</keyword>
<evidence type="ECO:0000256" key="13">
    <source>
        <dbReference type="ARBA" id="ARBA00049494"/>
    </source>
</evidence>
<dbReference type="RefSeq" id="WP_262399235.1">
    <property type="nucleotide sequence ID" value="NZ_JACRTB010000005.1"/>
</dbReference>
<organism evidence="16 17">
    <name type="scientific">Yanshouia hominis</name>
    <dbReference type="NCBI Taxonomy" id="2763673"/>
    <lineage>
        <taxon>Bacteria</taxon>
        <taxon>Bacillati</taxon>
        <taxon>Bacillota</taxon>
        <taxon>Clostridia</taxon>
        <taxon>Eubacteriales</taxon>
        <taxon>Oscillospiraceae</taxon>
        <taxon>Yanshouia</taxon>
    </lineage>
</organism>
<keyword evidence="17" id="KW-1185">Reference proteome</keyword>
<evidence type="ECO:0000256" key="2">
    <source>
        <dbReference type="ARBA" id="ARBA00005201"/>
    </source>
</evidence>
<dbReference type="InterPro" id="IPR002606">
    <property type="entry name" value="Riboflavin_kinase_bac"/>
</dbReference>
<dbReference type="SUPFAM" id="SSF52374">
    <property type="entry name" value="Nucleotidylyl transferase"/>
    <property type="match status" value="1"/>
</dbReference>
<dbReference type="Pfam" id="PF06574">
    <property type="entry name" value="FAD_syn"/>
    <property type="match status" value="1"/>
</dbReference>
<dbReference type="PANTHER" id="PTHR22749">
    <property type="entry name" value="RIBOFLAVIN KINASE/FMN ADENYLYLTRANSFERASE"/>
    <property type="match status" value="1"/>
</dbReference>
<dbReference type="Pfam" id="PF01687">
    <property type="entry name" value="Flavokinase"/>
    <property type="match status" value="1"/>
</dbReference>
<proteinExistence type="inferred from homology"/>
<dbReference type="InterPro" id="IPR015864">
    <property type="entry name" value="FAD_synthase"/>
</dbReference>
<dbReference type="SUPFAM" id="SSF82114">
    <property type="entry name" value="Riboflavin kinase-like"/>
    <property type="match status" value="1"/>
</dbReference>
<evidence type="ECO:0000256" key="3">
    <source>
        <dbReference type="ARBA" id="ARBA00022630"/>
    </source>
</evidence>
<dbReference type="PIRSF" id="PIRSF004491">
    <property type="entry name" value="FAD_Synth"/>
    <property type="match status" value="1"/>
</dbReference>
<evidence type="ECO:0000256" key="5">
    <source>
        <dbReference type="ARBA" id="ARBA00022679"/>
    </source>
</evidence>
<dbReference type="CDD" id="cd02064">
    <property type="entry name" value="FAD_synthetase_N"/>
    <property type="match status" value="1"/>
</dbReference>
<accession>A0ABR7NGW4</accession>
<gene>
    <name evidence="16" type="primary">ribF</name>
    <name evidence="16" type="ORF">H8717_04185</name>
</gene>
<dbReference type="InterPro" id="IPR023465">
    <property type="entry name" value="Riboflavin_kinase_dom_sf"/>
</dbReference>
<keyword evidence="4 14" id="KW-0288">FMN</keyword>
<dbReference type="GO" id="GO:0008531">
    <property type="term" value="F:riboflavin kinase activity"/>
    <property type="evidence" value="ECO:0007669"/>
    <property type="project" value="UniProtKB-EC"/>
</dbReference>
<comment type="similarity">
    <text evidence="14">Belongs to the ribF family.</text>
</comment>
<dbReference type="InterPro" id="IPR023468">
    <property type="entry name" value="Riboflavin_kinase"/>
</dbReference>
<dbReference type="InterPro" id="IPR014729">
    <property type="entry name" value="Rossmann-like_a/b/a_fold"/>
</dbReference>
<dbReference type="Proteomes" id="UP000658131">
    <property type="component" value="Unassembled WGS sequence"/>
</dbReference>
<evidence type="ECO:0000259" key="15">
    <source>
        <dbReference type="SMART" id="SM00904"/>
    </source>
</evidence>
<evidence type="ECO:0000256" key="9">
    <source>
        <dbReference type="ARBA" id="ARBA00022827"/>
    </source>
</evidence>
<dbReference type="InterPro" id="IPR015865">
    <property type="entry name" value="Riboflavin_kinase_bac/euk"/>
</dbReference>
<sequence length="311" mass="33762">MKTAMTLSIETKHPTAVAVGFFDGVHLGHRAVIESALAERKNGLECCVFSFAMNGSAPAAKKGARLLQSITLKKQTLEEMGADWLLIPHFSNFMGLTPEQFAVDVLLRGLHARVVCCGYDYRFGKGACAGAAELADLLAPHGVAVRQIGAVLDEGRPVSSTRIRSALEAGRLEEANRLLGRPFAIDWTVEHGRKLGHKLGFPTANQHIGEEFARPRFGVYATRVLIDGVPYAAATNVGIKPTVGSDCVSAESYILDWTGDLYGRRIETQFLKFLRPEEKFETLEELRHAIGVDAERAREAVAAACAAGDRT</sequence>
<reference evidence="16 17" key="1">
    <citation type="submission" date="2020-08" db="EMBL/GenBank/DDBJ databases">
        <title>Genome public.</title>
        <authorList>
            <person name="Liu C."/>
            <person name="Sun Q."/>
        </authorList>
    </citation>
    <scope>NUCLEOTIDE SEQUENCE [LARGE SCALE GENOMIC DNA]</scope>
    <source>
        <strain evidence="16 17">BX1</strain>
    </source>
</reference>
<keyword evidence="6 14" id="KW-0548">Nucleotidyltransferase</keyword>
<keyword evidence="8 14" id="KW-0418">Kinase</keyword>
<evidence type="ECO:0000256" key="14">
    <source>
        <dbReference type="PIRNR" id="PIRNR004491"/>
    </source>
</evidence>